<reference evidence="7 8" key="1">
    <citation type="submission" date="2020-03" db="EMBL/GenBank/DDBJ databases">
        <title>Soil Listeria distribution.</title>
        <authorList>
            <person name="Liao J."/>
            <person name="Wiedmann M."/>
        </authorList>
    </citation>
    <scope>NUCLEOTIDE SEQUENCE [LARGE SCALE GENOMIC DNA]</scope>
    <source>
        <strain evidence="7 8">FSL L7-1523</strain>
    </source>
</reference>
<keyword evidence="3 6" id="KW-0812">Transmembrane</keyword>
<feature type="transmembrane region" description="Helical" evidence="6">
    <location>
        <begin position="173"/>
        <end position="197"/>
    </location>
</feature>
<evidence type="ECO:0000313" key="7">
    <source>
        <dbReference type="EMBL" id="MBC1501864.1"/>
    </source>
</evidence>
<organism evidence="7 8">
    <name type="scientific">Listeria weihenstephanensis</name>
    <dbReference type="NCBI Taxonomy" id="1006155"/>
    <lineage>
        <taxon>Bacteria</taxon>
        <taxon>Bacillati</taxon>
        <taxon>Bacillota</taxon>
        <taxon>Bacilli</taxon>
        <taxon>Bacillales</taxon>
        <taxon>Listeriaceae</taxon>
        <taxon>Listeria</taxon>
    </lineage>
</organism>
<keyword evidence="4 6" id="KW-1133">Transmembrane helix</keyword>
<dbReference type="RefSeq" id="WP_185427273.1">
    <property type="nucleotide sequence ID" value="NZ_JAARRL010000032.1"/>
</dbReference>
<feature type="transmembrane region" description="Helical" evidence="6">
    <location>
        <begin position="40"/>
        <end position="59"/>
    </location>
</feature>
<name>A0A841Z9L7_9LIST</name>
<feature type="transmembrane region" description="Helical" evidence="6">
    <location>
        <begin position="409"/>
        <end position="430"/>
    </location>
</feature>
<comment type="caution">
    <text evidence="7">The sequence shown here is derived from an EMBL/GenBank/DDBJ whole genome shotgun (WGS) entry which is preliminary data.</text>
</comment>
<feature type="transmembrane region" description="Helical" evidence="6">
    <location>
        <begin position="12"/>
        <end position="34"/>
    </location>
</feature>
<evidence type="ECO:0000256" key="5">
    <source>
        <dbReference type="ARBA" id="ARBA00023136"/>
    </source>
</evidence>
<evidence type="ECO:0000313" key="8">
    <source>
        <dbReference type="Proteomes" id="UP000564536"/>
    </source>
</evidence>
<feature type="transmembrane region" description="Helical" evidence="6">
    <location>
        <begin position="113"/>
        <end position="133"/>
    </location>
</feature>
<proteinExistence type="predicted"/>
<dbReference type="Pfam" id="PF01943">
    <property type="entry name" value="Polysacc_synt"/>
    <property type="match status" value="1"/>
</dbReference>
<evidence type="ECO:0000256" key="1">
    <source>
        <dbReference type="ARBA" id="ARBA00004651"/>
    </source>
</evidence>
<evidence type="ECO:0000256" key="6">
    <source>
        <dbReference type="SAM" id="Phobius"/>
    </source>
</evidence>
<feature type="transmembrane region" description="Helical" evidence="6">
    <location>
        <begin position="355"/>
        <end position="374"/>
    </location>
</feature>
<feature type="transmembrane region" description="Helical" evidence="6">
    <location>
        <begin position="145"/>
        <end position="167"/>
    </location>
</feature>
<dbReference type="AlphaFoldDB" id="A0A841Z9L7"/>
<feature type="transmembrane region" description="Helical" evidence="6">
    <location>
        <begin position="380"/>
        <end position="397"/>
    </location>
</feature>
<feature type="transmembrane region" description="Helical" evidence="6">
    <location>
        <begin position="291"/>
        <end position="314"/>
    </location>
</feature>
<feature type="transmembrane region" description="Helical" evidence="6">
    <location>
        <begin position="249"/>
        <end position="271"/>
    </location>
</feature>
<evidence type="ECO:0000256" key="3">
    <source>
        <dbReference type="ARBA" id="ARBA00022692"/>
    </source>
</evidence>
<protein>
    <submittedName>
        <fullName evidence="7">Oligosaccharide flippase family protein</fullName>
    </submittedName>
</protein>
<feature type="transmembrane region" description="Helical" evidence="6">
    <location>
        <begin position="320"/>
        <end position="339"/>
    </location>
</feature>
<feature type="transmembrane region" description="Helical" evidence="6">
    <location>
        <begin position="209"/>
        <end position="229"/>
    </location>
</feature>
<keyword evidence="5 6" id="KW-0472">Membrane</keyword>
<dbReference type="Proteomes" id="UP000564536">
    <property type="component" value="Unassembled WGS sequence"/>
</dbReference>
<dbReference type="GO" id="GO:0005886">
    <property type="term" value="C:plasma membrane"/>
    <property type="evidence" value="ECO:0007669"/>
    <property type="project" value="UniProtKB-SubCell"/>
</dbReference>
<gene>
    <name evidence="7" type="ORF">HB943_14785</name>
</gene>
<dbReference type="InterPro" id="IPR002797">
    <property type="entry name" value="Polysacc_synth"/>
</dbReference>
<dbReference type="EMBL" id="JAARRL010000032">
    <property type="protein sequence ID" value="MBC1501864.1"/>
    <property type="molecule type" value="Genomic_DNA"/>
</dbReference>
<sequence>MKTSMKRFIYFSLGPLGGALISFITIPITTYFVLPEEYGKASLFILIQTLLTAYLYFGFDQAYTREYNENRDKRNLIQNAMMVPLLIAVILSCFFLLFQKDVSLFVFHDENTIFPIFLLCMSMFTLIFERFFLLSIRMEENAKRYSLLTFMIKLFILIMTLLFILVGKRDFSVIIYGALIGQIIGDLLIIFLCRYLLNYKNFVLDKPLIRKLGIFGFPIFIAFSIEAIFNTSDRFIISFFSDYTELGLYTAAFKIASLLKIVQSSFTNFWIPTAYRWQSEGRSIASFQQVADIVTAVFAILFLLVLLCKNFILVIFTPSYAGMVAIFPFLCFVPILYTISETTTLGIVFSRKTYLNIYVSIGAVVTNIGLALLFVPDLGAKGAALSVGISYFVYYLLRTMLSNRQWEGIHMTKQLITIGILFIAGFYNTFWNTNSWIVNSVLLLSIIALHIPLINVLFFKKKEG</sequence>
<evidence type="ECO:0000256" key="4">
    <source>
        <dbReference type="ARBA" id="ARBA00022989"/>
    </source>
</evidence>
<accession>A0A841Z9L7</accession>
<dbReference type="PANTHER" id="PTHR30250">
    <property type="entry name" value="PST FAMILY PREDICTED COLANIC ACID TRANSPORTER"/>
    <property type="match status" value="1"/>
</dbReference>
<evidence type="ECO:0000256" key="2">
    <source>
        <dbReference type="ARBA" id="ARBA00022475"/>
    </source>
</evidence>
<feature type="transmembrane region" description="Helical" evidence="6">
    <location>
        <begin position="436"/>
        <end position="459"/>
    </location>
</feature>
<feature type="transmembrane region" description="Helical" evidence="6">
    <location>
        <begin position="80"/>
        <end position="98"/>
    </location>
</feature>
<dbReference type="InterPro" id="IPR050833">
    <property type="entry name" value="Poly_Biosynth_Transport"/>
</dbReference>
<comment type="subcellular location">
    <subcellularLocation>
        <location evidence="1">Cell membrane</location>
        <topology evidence="1">Multi-pass membrane protein</topology>
    </subcellularLocation>
</comment>
<dbReference type="PANTHER" id="PTHR30250:SF11">
    <property type="entry name" value="O-ANTIGEN TRANSPORTER-RELATED"/>
    <property type="match status" value="1"/>
</dbReference>
<keyword evidence="2" id="KW-1003">Cell membrane</keyword>